<dbReference type="Pfam" id="PF00201">
    <property type="entry name" value="UDPGT"/>
    <property type="match status" value="1"/>
</dbReference>
<dbReference type="EMBL" id="JAWXYG010000010">
    <property type="protein sequence ID" value="KAK4260655.1"/>
    <property type="molecule type" value="Genomic_DNA"/>
</dbReference>
<dbReference type="GO" id="GO:0080043">
    <property type="term" value="F:quercetin 3-O-glucosyltransferase activity"/>
    <property type="evidence" value="ECO:0007669"/>
    <property type="project" value="TreeGrafter"/>
</dbReference>
<dbReference type="InterPro" id="IPR002213">
    <property type="entry name" value="UDP_glucos_trans"/>
</dbReference>
<evidence type="ECO:0000256" key="1">
    <source>
        <dbReference type="ARBA" id="ARBA00009995"/>
    </source>
</evidence>
<dbReference type="PANTHER" id="PTHR11926">
    <property type="entry name" value="GLUCOSYL/GLUCURONOSYL TRANSFERASES"/>
    <property type="match status" value="1"/>
</dbReference>
<dbReference type="PANTHER" id="PTHR11926:SF1530">
    <property type="entry name" value="EF-HAND DOMAIN-CONTAINING PROTEIN"/>
    <property type="match status" value="1"/>
</dbReference>
<gene>
    <name evidence="4" type="ORF">QN277_003741</name>
</gene>
<dbReference type="FunFam" id="3.40.50.2000:FF:000108">
    <property type="entry name" value="UDP-glycosyltransferase 83A1"/>
    <property type="match status" value="1"/>
</dbReference>
<name>A0AAE1IZ66_9FABA</name>
<proteinExistence type="inferred from homology"/>
<dbReference type="CDD" id="cd03784">
    <property type="entry name" value="GT1_Gtf-like"/>
    <property type="match status" value="1"/>
</dbReference>
<dbReference type="GO" id="GO:0080044">
    <property type="term" value="F:quercetin 7-O-glucosyltransferase activity"/>
    <property type="evidence" value="ECO:0007669"/>
    <property type="project" value="TreeGrafter"/>
</dbReference>
<dbReference type="InterPro" id="IPR058980">
    <property type="entry name" value="Glyco_transf_N"/>
</dbReference>
<comment type="similarity">
    <text evidence="1">Belongs to the UDP-glycosyltransferase family.</text>
</comment>
<comment type="caution">
    <text evidence="4">The sequence shown here is derived from an EMBL/GenBank/DDBJ whole genome shotgun (WGS) entry which is preliminary data.</text>
</comment>
<keyword evidence="5" id="KW-1185">Reference proteome</keyword>
<evidence type="ECO:0000313" key="5">
    <source>
        <dbReference type="Proteomes" id="UP001293593"/>
    </source>
</evidence>
<dbReference type="SUPFAM" id="SSF53756">
    <property type="entry name" value="UDP-Glycosyltransferase/glycogen phosphorylase"/>
    <property type="match status" value="1"/>
</dbReference>
<dbReference type="AlphaFoldDB" id="A0AAE1IZ66"/>
<dbReference type="Gene3D" id="3.40.50.2000">
    <property type="entry name" value="Glycogen Phosphorylase B"/>
    <property type="match status" value="2"/>
</dbReference>
<keyword evidence="2" id="KW-0808">Transferase</keyword>
<dbReference type="FunFam" id="3.40.50.2000:FF:000061">
    <property type="entry name" value="UDP-glycosyltransferase 83A1"/>
    <property type="match status" value="1"/>
</dbReference>
<reference evidence="4" key="1">
    <citation type="submission" date="2023-10" db="EMBL/GenBank/DDBJ databases">
        <title>Chromosome-level genome of the transformable northern wattle, Acacia crassicarpa.</title>
        <authorList>
            <person name="Massaro I."/>
            <person name="Sinha N.R."/>
            <person name="Poethig S."/>
            <person name="Leichty A.R."/>
        </authorList>
    </citation>
    <scope>NUCLEOTIDE SEQUENCE</scope>
    <source>
        <strain evidence="4">Acra3RX</strain>
        <tissue evidence="4">Leaf</tissue>
    </source>
</reference>
<feature type="domain" description="Glycosyltransferase N-terminal" evidence="3">
    <location>
        <begin position="7"/>
        <end position="128"/>
    </location>
</feature>
<sequence>MSSHHHVLALPFPAQGHVNCLMTLSKKLAQNGLKVTFVNSDFNHRRVVKAVLNENEEQQQQRNESLPLELVSIPDGMGPEDDRTDMAKLSLAILRTMPLELEKLIEGFKGRDRITCVVADVNMAWALEVSHKLGIKSAVICPTSAALFALELHMPKLIQDGVMDSSGLPIVKGEFQISPDIPKMNAADTAWCCIGDSESQKTVYDYIAKMIRTLHLTDWWLCNTAFELERGALSLYPKILPIGPLMDNQESLISTRSLGQFWEEDLSCFKWLDQQPPCSVIYVAFGSFTMFDPTQFQELAFGLELTQRPFLWVVREDSYGGGTKVTYPDGFEGTKGKIFKWVPQNKVLGHPAIACFVSHCGWNSTMEGLSNGVPFLCWPYFADQFFDKNCICNDWKVGLGFDSDDDKGLISRHEIKKKVDMLLEDETFRARSMKLKSIIMNNIAEGGMSMENFSKFLKWVKL</sequence>
<organism evidence="4 5">
    <name type="scientific">Acacia crassicarpa</name>
    <name type="common">northern wattle</name>
    <dbReference type="NCBI Taxonomy" id="499986"/>
    <lineage>
        <taxon>Eukaryota</taxon>
        <taxon>Viridiplantae</taxon>
        <taxon>Streptophyta</taxon>
        <taxon>Embryophyta</taxon>
        <taxon>Tracheophyta</taxon>
        <taxon>Spermatophyta</taxon>
        <taxon>Magnoliopsida</taxon>
        <taxon>eudicotyledons</taxon>
        <taxon>Gunneridae</taxon>
        <taxon>Pentapetalae</taxon>
        <taxon>rosids</taxon>
        <taxon>fabids</taxon>
        <taxon>Fabales</taxon>
        <taxon>Fabaceae</taxon>
        <taxon>Caesalpinioideae</taxon>
        <taxon>mimosoid clade</taxon>
        <taxon>Acacieae</taxon>
        <taxon>Acacia</taxon>
    </lineage>
</organism>
<evidence type="ECO:0000313" key="4">
    <source>
        <dbReference type="EMBL" id="KAK4260655.1"/>
    </source>
</evidence>
<dbReference type="Proteomes" id="UP001293593">
    <property type="component" value="Unassembled WGS sequence"/>
</dbReference>
<accession>A0AAE1IZ66</accession>
<dbReference type="Pfam" id="PF26168">
    <property type="entry name" value="Glyco_transf_N"/>
    <property type="match status" value="1"/>
</dbReference>
<evidence type="ECO:0000259" key="3">
    <source>
        <dbReference type="Pfam" id="PF26168"/>
    </source>
</evidence>
<evidence type="ECO:0000256" key="2">
    <source>
        <dbReference type="ARBA" id="ARBA00022679"/>
    </source>
</evidence>
<protein>
    <recommendedName>
        <fullName evidence="3">Glycosyltransferase N-terminal domain-containing protein</fullName>
    </recommendedName>
</protein>